<name>A0A1Y1IIB3_KLENI</name>
<reference evidence="2 3" key="1">
    <citation type="journal article" date="2014" name="Nat. Commun.">
        <title>Klebsormidium flaccidum genome reveals primary factors for plant terrestrial adaptation.</title>
        <authorList>
            <person name="Hori K."/>
            <person name="Maruyama F."/>
            <person name="Fujisawa T."/>
            <person name="Togashi T."/>
            <person name="Yamamoto N."/>
            <person name="Seo M."/>
            <person name="Sato S."/>
            <person name="Yamada T."/>
            <person name="Mori H."/>
            <person name="Tajima N."/>
            <person name="Moriyama T."/>
            <person name="Ikeuchi M."/>
            <person name="Watanabe M."/>
            <person name="Wada H."/>
            <person name="Kobayashi K."/>
            <person name="Saito M."/>
            <person name="Masuda T."/>
            <person name="Sasaki-Sekimoto Y."/>
            <person name="Mashiguchi K."/>
            <person name="Awai K."/>
            <person name="Shimojima M."/>
            <person name="Masuda S."/>
            <person name="Iwai M."/>
            <person name="Nobusawa T."/>
            <person name="Narise T."/>
            <person name="Kondo S."/>
            <person name="Saito H."/>
            <person name="Sato R."/>
            <person name="Murakawa M."/>
            <person name="Ihara Y."/>
            <person name="Oshima-Yamada Y."/>
            <person name="Ohtaka K."/>
            <person name="Satoh M."/>
            <person name="Sonobe K."/>
            <person name="Ishii M."/>
            <person name="Ohtani R."/>
            <person name="Kanamori-Sato M."/>
            <person name="Honoki R."/>
            <person name="Miyazaki D."/>
            <person name="Mochizuki H."/>
            <person name="Umetsu J."/>
            <person name="Higashi K."/>
            <person name="Shibata D."/>
            <person name="Kamiya Y."/>
            <person name="Sato N."/>
            <person name="Nakamura Y."/>
            <person name="Tabata S."/>
            <person name="Ida S."/>
            <person name="Kurokawa K."/>
            <person name="Ohta H."/>
        </authorList>
    </citation>
    <scope>NUCLEOTIDE SEQUENCE [LARGE SCALE GENOMIC DNA]</scope>
    <source>
        <strain evidence="2 3">NIES-2285</strain>
    </source>
</reference>
<feature type="region of interest" description="Disordered" evidence="1">
    <location>
        <begin position="1"/>
        <end position="29"/>
    </location>
</feature>
<organism evidence="2 3">
    <name type="scientific">Klebsormidium nitens</name>
    <name type="common">Green alga</name>
    <name type="synonym">Ulothrix nitens</name>
    <dbReference type="NCBI Taxonomy" id="105231"/>
    <lineage>
        <taxon>Eukaryota</taxon>
        <taxon>Viridiplantae</taxon>
        <taxon>Streptophyta</taxon>
        <taxon>Klebsormidiophyceae</taxon>
        <taxon>Klebsormidiales</taxon>
        <taxon>Klebsormidiaceae</taxon>
        <taxon>Klebsormidium</taxon>
    </lineage>
</organism>
<gene>
    <name evidence="2" type="ORF">KFL_003850080</name>
</gene>
<evidence type="ECO:0000313" key="2">
    <source>
        <dbReference type="EMBL" id="GAQ87888.1"/>
    </source>
</evidence>
<dbReference type="Proteomes" id="UP000054558">
    <property type="component" value="Unassembled WGS sequence"/>
</dbReference>
<evidence type="ECO:0000256" key="1">
    <source>
        <dbReference type="SAM" id="MobiDB-lite"/>
    </source>
</evidence>
<accession>A0A1Y1IIB3</accession>
<proteinExistence type="predicted"/>
<sequence length="102" mass="10856">RSAARPGADARRGVVATCDDDAPGPGGDPGFDACSPQGVEELLQKCLPQAQRKWDNFEVEEAEVGVEVEVGILDDLIGEAVQGFIAMEQQRGGRRRVHPVAS</sequence>
<evidence type="ECO:0000313" key="3">
    <source>
        <dbReference type="Proteomes" id="UP000054558"/>
    </source>
</evidence>
<keyword evidence="3" id="KW-1185">Reference proteome</keyword>
<dbReference type="EMBL" id="DF237334">
    <property type="protein sequence ID" value="GAQ87888.1"/>
    <property type="molecule type" value="Genomic_DNA"/>
</dbReference>
<protein>
    <submittedName>
        <fullName evidence="2">Uncharacterized protein</fullName>
    </submittedName>
</protein>
<dbReference type="AlphaFoldDB" id="A0A1Y1IIB3"/>
<feature type="non-terminal residue" evidence="2">
    <location>
        <position position="1"/>
    </location>
</feature>